<dbReference type="Pfam" id="PF00646">
    <property type="entry name" value="F-box"/>
    <property type="match status" value="1"/>
</dbReference>
<dbReference type="InterPro" id="IPR040161">
    <property type="entry name" value="FB224"/>
</dbReference>
<dbReference type="InterPro" id="IPR036047">
    <property type="entry name" value="F-box-like_dom_sf"/>
</dbReference>
<dbReference type="EMBL" id="BX284605">
    <property type="protein sequence ID" value="CAB54329.1"/>
    <property type="molecule type" value="Genomic_DNA"/>
</dbReference>
<dbReference type="PhylomeDB" id="Q9U2X6"/>
<dbReference type="PIR" id="T26441">
    <property type="entry name" value="T26441"/>
</dbReference>
<dbReference type="PANTHER" id="PTHR23015">
    <property type="entry name" value="UNCHARACTERIZED C.ELEGANS PROTEIN"/>
    <property type="match status" value="1"/>
</dbReference>
<dbReference type="FunCoup" id="Q9U2X6">
    <property type="interactions" value="6"/>
</dbReference>
<gene>
    <name evidence="2 4" type="primary">fbxa-114</name>
    <name evidence="2" type="ORF">CELE_Y113G7B.7</name>
    <name evidence="4" type="ORF">Y113G7B.7</name>
</gene>
<feature type="domain" description="F-box" evidence="1">
    <location>
        <begin position="17"/>
        <end position="68"/>
    </location>
</feature>
<dbReference type="OMA" id="NIDMHEF"/>
<dbReference type="Pfam" id="PF01827">
    <property type="entry name" value="FTH"/>
    <property type="match status" value="1"/>
</dbReference>
<organism evidence="2 3">
    <name type="scientific">Caenorhabditis elegans</name>
    <dbReference type="NCBI Taxonomy" id="6239"/>
    <lineage>
        <taxon>Eukaryota</taxon>
        <taxon>Metazoa</taxon>
        <taxon>Ecdysozoa</taxon>
        <taxon>Nematoda</taxon>
        <taxon>Chromadorea</taxon>
        <taxon>Rhabditida</taxon>
        <taxon>Rhabditina</taxon>
        <taxon>Rhabditomorpha</taxon>
        <taxon>Rhabditoidea</taxon>
        <taxon>Rhabditidae</taxon>
        <taxon>Peloderinae</taxon>
        <taxon>Caenorhabditis</taxon>
    </lineage>
</organism>
<protein>
    <submittedName>
        <fullName evidence="2">F-box domain-containing protein</fullName>
    </submittedName>
</protein>
<dbReference type="CTD" id="190972"/>
<evidence type="ECO:0000259" key="1">
    <source>
        <dbReference type="PROSITE" id="PS50181"/>
    </source>
</evidence>
<reference evidence="2 3" key="1">
    <citation type="journal article" date="1998" name="Science">
        <title>Genome sequence of the nematode C. elegans: a platform for investigating biology.</title>
        <authorList>
            <consortium name="The C. elegans sequencing consortium"/>
            <person name="Sulson J.E."/>
            <person name="Waterston R."/>
        </authorList>
    </citation>
    <scope>NUCLEOTIDE SEQUENCE [LARGE SCALE GENOMIC DNA]</scope>
    <source>
        <strain evidence="2 3">Bristol N2</strain>
    </source>
</reference>
<dbReference type="SUPFAM" id="SSF81383">
    <property type="entry name" value="F-box domain"/>
    <property type="match status" value="1"/>
</dbReference>
<dbReference type="InterPro" id="IPR002900">
    <property type="entry name" value="DUF38/FTH_CAE_spp"/>
</dbReference>
<dbReference type="AlphaFoldDB" id="Q9U2X6"/>
<sequence length="314" mass="36408">MAEKLADELKAIEISEAPPLSDWPVDVIHMIVGKLDLINRFVLRKVCRKLRDFIDKKDPGIKEIYVDINAFASSSMLVDCKTISYTDRDEGCTVKLYNRSEKYIEKTALNAMKDDLAVIMKNPKLRLDKFSVSAYGNSKKVVEWLEEYHNSQNIYKTKRIKMEYLESSDVISMLSYFKPRVLEEIGIRCLANFTNISEVSNLFELEQWKKAKSLTMSSMEHFNFPIEHLFHFSKFTVFWTKCSVDDAIKFRDIIMKSPHFKAGLILADDEIEPEVVRLFDPSYIGNDNIDMHEFIIDGFNVQILGCAQLLIEKI</sequence>
<dbReference type="InterPro" id="IPR001810">
    <property type="entry name" value="F-box_dom"/>
</dbReference>
<dbReference type="CDD" id="cd22150">
    <property type="entry name" value="F-box_CeFBXA-like"/>
    <property type="match status" value="1"/>
</dbReference>
<evidence type="ECO:0000313" key="4">
    <source>
        <dbReference type="WormBase" id="Y113G7B.7"/>
    </source>
</evidence>
<dbReference type="OrthoDB" id="5813884at2759"/>
<accession>Q9U2X6</accession>
<dbReference type="STRING" id="6239.Y113G7B.7.1"/>
<evidence type="ECO:0000313" key="2">
    <source>
        <dbReference type="EMBL" id="CAB54329.1"/>
    </source>
</evidence>
<dbReference type="PROSITE" id="PS50181">
    <property type="entry name" value="FBOX"/>
    <property type="match status" value="1"/>
</dbReference>
<dbReference type="PANTHER" id="PTHR23015:SF4">
    <property type="entry name" value="DUF38 DOMAIN-CONTAINING PROTEIN-RELATED"/>
    <property type="match status" value="1"/>
</dbReference>
<dbReference type="InParanoid" id="Q9U2X6"/>
<dbReference type="GeneID" id="190972"/>
<proteinExistence type="predicted"/>
<dbReference type="Proteomes" id="UP000001940">
    <property type="component" value="Chromosome V"/>
</dbReference>
<dbReference type="AGR" id="WB:WBGene00013758"/>
<dbReference type="HOGENOM" id="CLU_030831_3_1_1"/>
<dbReference type="KEGG" id="cel:CELE_Y113G7B.7"/>
<dbReference type="WormBase" id="Y113G7B.7">
    <property type="protein sequence ID" value="CE23289"/>
    <property type="gene ID" value="WBGene00013758"/>
    <property type="gene designation" value="fbxa-114"/>
</dbReference>
<name>Q9U2X6_CAEEL</name>
<dbReference type="SMART" id="SM00256">
    <property type="entry name" value="FBOX"/>
    <property type="match status" value="1"/>
</dbReference>
<dbReference type="RefSeq" id="NP_507897.1">
    <property type="nucleotide sequence ID" value="NM_075496.5"/>
</dbReference>
<dbReference type="UCSC" id="Y113G7B.7">
    <property type="organism name" value="c. elegans"/>
</dbReference>
<keyword evidence="3" id="KW-1185">Reference proteome</keyword>
<dbReference type="PaxDb" id="6239-Y113G7B.7"/>
<evidence type="ECO:0000313" key="3">
    <source>
        <dbReference type="Proteomes" id="UP000001940"/>
    </source>
</evidence>
<dbReference type="Bgee" id="WBGene00013758">
    <property type="expression patterns" value="Expressed in germ line (C elegans) and 4 other cell types or tissues"/>
</dbReference>